<feature type="transmembrane region" description="Helical" evidence="1">
    <location>
        <begin position="116"/>
        <end position="134"/>
    </location>
</feature>
<keyword evidence="1" id="KW-1133">Transmembrane helix</keyword>
<keyword evidence="1" id="KW-0812">Transmembrane</keyword>
<dbReference type="Proteomes" id="UP001627154">
    <property type="component" value="Unassembled WGS sequence"/>
</dbReference>
<gene>
    <name evidence="2" type="ORF">TKK_003204</name>
</gene>
<evidence type="ECO:0000313" key="3">
    <source>
        <dbReference type="Proteomes" id="UP001627154"/>
    </source>
</evidence>
<name>A0ABD2XGG8_9HYME</name>
<proteinExistence type="predicted"/>
<evidence type="ECO:0000256" key="1">
    <source>
        <dbReference type="SAM" id="Phobius"/>
    </source>
</evidence>
<keyword evidence="1" id="KW-0472">Membrane</keyword>
<organism evidence="2 3">
    <name type="scientific">Trichogramma kaykai</name>
    <dbReference type="NCBI Taxonomy" id="54128"/>
    <lineage>
        <taxon>Eukaryota</taxon>
        <taxon>Metazoa</taxon>
        <taxon>Ecdysozoa</taxon>
        <taxon>Arthropoda</taxon>
        <taxon>Hexapoda</taxon>
        <taxon>Insecta</taxon>
        <taxon>Pterygota</taxon>
        <taxon>Neoptera</taxon>
        <taxon>Endopterygota</taxon>
        <taxon>Hymenoptera</taxon>
        <taxon>Apocrita</taxon>
        <taxon>Proctotrupomorpha</taxon>
        <taxon>Chalcidoidea</taxon>
        <taxon>Trichogrammatidae</taxon>
        <taxon>Trichogramma</taxon>
    </lineage>
</organism>
<evidence type="ECO:0000313" key="2">
    <source>
        <dbReference type="EMBL" id="KAL3404230.1"/>
    </source>
</evidence>
<keyword evidence="3" id="KW-1185">Reference proteome</keyword>
<accession>A0ABD2XGG8</accession>
<comment type="caution">
    <text evidence="2">The sequence shown here is derived from an EMBL/GenBank/DDBJ whole genome shotgun (WGS) entry which is preliminary data.</text>
</comment>
<protein>
    <submittedName>
        <fullName evidence="2">Uncharacterized protein</fullName>
    </submittedName>
</protein>
<sequence>MRCMTLQKDIVVNIDLRGLAGAGESHSNAILIQDIRAMKKLHRGERAAMKEVAQSSVTPKPRERVTRRKSCKSQNNLIIYTVPISGDAVATTLRTKTALAPYQTISFCLLCISERIFFTIIVQFISVGFLPILHTSQLFC</sequence>
<reference evidence="2 3" key="1">
    <citation type="journal article" date="2024" name="bioRxiv">
        <title>A reference genome for Trichogramma kaykai: A tiny desert-dwelling parasitoid wasp with competing sex-ratio distorters.</title>
        <authorList>
            <person name="Culotta J."/>
            <person name="Lindsey A.R."/>
        </authorList>
    </citation>
    <scope>NUCLEOTIDE SEQUENCE [LARGE SCALE GENOMIC DNA]</scope>
    <source>
        <strain evidence="2 3">KSX58</strain>
    </source>
</reference>
<dbReference type="AlphaFoldDB" id="A0ABD2XGG8"/>
<dbReference type="EMBL" id="JBJJXI010000026">
    <property type="protein sequence ID" value="KAL3404230.1"/>
    <property type="molecule type" value="Genomic_DNA"/>
</dbReference>